<protein>
    <recommendedName>
        <fullName evidence="5">Carboxylesterase type B domain-containing protein</fullName>
    </recommendedName>
</protein>
<keyword evidence="7" id="KW-1185">Reference proteome</keyword>
<accession>A0A9J6BNX5</accession>
<dbReference type="PANTHER" id="PTHR43903">
    <property type="entry name" value="NEUROLIGIN"/>
    <property type="match status" value="1"/>
</dbReference>
<keyword evidence="4" id="KW-1133">Transmembrane helix</keyword>
<feature type="transmembrane region" description="Helical" evidence="4">
    <location>
        <begin position="678"/>
        <end position="700"/>
    </location>
</feature>
<dbReference type="OrthoDB" id="19501at2759"/>
<dbReference type="EMBL" id="JADBJN010000003">
    <property type="protein sequence ID" value="KAG5671564.1"/>
    <property type="molecule type" value="Genomic_DNA"/>
</dbReference>
<sequence length="714" mass="82411">MKFLRLKIFPEASRVPIYTYLGVPYASPPIGQNRFIVPQPQQSWNRTYYARDYKPVCPQLESLLEQGETRYRRSSEDCLYLNLWVPETAMKIGGFPVLIVLTGEDSYDWSANRISGLDIAAEGIIVVTIQYRSNVFGWLSFDHNLSPGNLGLMDQLMAFEWIDENISKFGGDMKNVTLLGHGSMGTFNSFYHLLSPKTKRIFSKAILMSGSLFAPTPMNHDASDDFVRLLTCDSVDFNIMLKCLQSKSFEELMKAYESIVRNEKRTNRFFGPLVDDFITDIDNRVFLGDPFKLITEFNYTIDVPVLIGITSNEGALVDEMWLSYGREGYRKFRNYIDEAVIPNMLKKAHFEYYNKRQIKEAINWHYFQPYPKTTSHLLNSLIKLSTEIAFELPLFKTIELLTTPIELQSTQGIVNNENNFSINEHENGRAVEIKTFRSGKQIDGRQKTASNNLYVYVFHHSNSMDMRGTINYFGGAQHSSDIPFLFGPSLFKQISRRRLSQTEEKLCKKFKQLFGDFIKTGNPTPDRLFDAWHPYNSNTKYIKILGTKIDSLLHNRILKDSSFEQNHEKIDDLLSSDTQEKLQVVSNDASSHQYNPYHLSSVNHGYDENNRGAIRTFDATPSASNTAKNTDYYFYLRRIYSFWYEYLPNLYKNYQDRTGRASSEQDRYSEVNPKYKHAFFSMLTLVCLLLAILGLCVYLLKKNNQSLASATTIL</sequence>
<evidence type="ECO:0000256" key="2">
    <source>
        <dbReference type="ARBA" id="ARBA00022729"/>
    </source>
</evidence>
<comment type="similarity">
    <text evidence="1">Belongs to the type-B carboxylesterase/lipase family.</text>
</comment>
<reference evidence="6" key="1">
    <citation type="submission" date="2021-03" db="EMBL/GenBank/DDBJ databases">
        <title>Chromosome level genome of the anhydrobiotic midge Polypedilum vanderplanki.</title>
        <authorList>
            <person name="Yoshida Y."/>
            <person name="Kikawada T."/>
            <person name="Gusev O."/>
        </authorList>
    </citation>
    <scope>NUCLEOTIDE SEQUENCE</scope>
    <source>
        <strain evidence="6">NIAS01</strain>
        <tissue evidence="6">Whole body or cell culture</tissue>
    </source>
</reference>
<evidence type="ECO:0000313" key="6">
    <source>
        <dbReference type="EMBL" id="KAG5671564.1"/>
    </source>
</evidence>
<dbReference type="InterPro" id="IPR019819">
    <property type="entry name" value="Carboxylesterase_B_CS"/>
</dbReference>
<dbReference type="InterPro" id="IPR002018">
    <property type="entry name" value="CarbesteraseB"/>
</dbReference>
<keyword evidence="2" id="KW-0732">Signal</keyword>
<dbReference type="Gene3D" id="3.40.50.1820">
    <property type="entry name" value="alpha/beta hydrolase"/>
    <property type="match status" value="1"/>
</dbReference>
<evidence type="ECO:0000259" key="5">
    <source>
        <dbReference type="Pfam" id="PF00135"/>
    </source>
</evidence>
<feature type="domain" description="Carboxylesterase type B" evidence="5">
    <location>
        <begin position="448"/>
        <end position="545"/>
    </location>
</feature>
<organism evidence="6 7">
    <name type="scientific">Polypedilum vanderplanki</name>
    <name type="common">Sleeping chironomid midge</name>
    <dbReference type="NCBI Taxonomy" id="319348"/>
    <lineage>
        <taxon>Eukaryota</taxon>
        <taxon>Metazoa</taxon>
        <taxon>Ecdysozoa</taxon>
        <taxon>Arthropoda</taxon>
        <taxon>Hexapoda</taxon>
        <taxon>Insecta</taxon>
        <taxon>Pterygota</taxon>
        <taxon>Neoptera</taxon>
        <taxon>Endopterygota</taxon>
        <taxon>Diptera</taxon>
        <taxon>Nematocera</taxon>
        <taxon>Chironomoidea</taxon>
        <taxon>Chironomidae</taxon>
        <taxon>Chironominae</taxon>
        <taxon>Polypedilum</taxon>
        <taxon>Polypedilum</taxon>
    </lineage>
</organism>
<dbReference type="Proteomes" id="UP001107558">
    <property type="component" value="Chromosome 3"/>
</dbReference>
<dbReference type="InterPro" id="IPR051093">
    <property type="entry name" value="Neuroligin/BSAL"/>
</dbReference>
<keyword evidence="4" id="KW-0812">Transmembrane</keyword>
<feature type="domain" description="Carboxylesterase type B" evidence="5">
    <location>
        <begin position="14"/>
        <end position="401"/>
    </location>
</feature>
<dbReference type="InterPro" id="IPR029058">
    <property type="entry name" value="AB_hydrolase_fold"/>
</dbReference>
<evidence type="ECO:0000256" key="3">
    <source>
        <dbReference type="ARBA" id="ARBA00023180"/>
    </source>
</evidence>
<dbReference type="SUPFAM" id="SSF53474">
    <property type="entry name" value="alpha/beta-Hydrolases"/>
    <property type="match status" value="1"/>
</dbReference>
<evidence type="ECO:0000256" key="1">
    <source>
        <dbReference type="ARBA" id="ARBA00005964"/>
    </source>
</evidence>
<gene>
    <name evidence="6" type="ORF">PVAND_001757</name>
</gene>
<dbReference type="AlphaFoldDB" id="A0A9J6BNX5"/>
<dbReference type="Pfam" id="PF00135">
    <property type="entry name" value="COesterase"/>
    <property type="match status" value="2"/>
</dbReference>
<comment type="caution">
    <text evidence="6">The sequence shown here is derived from an EMBL/GenBank/DDBJ whole genome shotgun (WGS) entry which is preliminary data.</text>
</comment>
<proteinExistence type="inferred from homology"/>
<name>A0A9J6BNX5_POLVA</name>
<dbReference type="PROSITE" id="PS00941">
    <property type="entry name" value="CARBOXYLESTERASE_B_2"/>
    <property type="match status" value="1"/>
</dbReference>
<evidence type="ECO:0000313" key="7">
    <source>
        <dbReference type="Proteomes" id="UP001107558"/>
    </source>
</evidence>
<keyword evidence="3" id="KW-0325">Glycoprotein</keyword>
<evidence type="ECO:0000256" key="4">
    <source>
        <dbReference type="SAM" id="Phobius"/>
    </source>
</evidence>
<keyword evidence="4" id="KW-0472">Membrane</keyword>